<dbReference type="EMBL" id="JAPQKI010000002">
    <property type="protein sequence ID" value="KAJ5110880.1"/>
    <property type="molecule type" value="Genomic_DNA"/>
</dbReference>
<feature type="compositionally biased region" description="Low complexity" evidence="1">
    <location>
        <begin position="404"/>
        <end position="414"/>
    </location>
</feature>
<feature type="compositionally biased region" description="Polar residues" evidence="1">
    <location>
        <begin position="464"/>
        <end position="475"/>
    </location>
</feature>
<dbReference type="AlphaFoldDB" id="A0A9W9KLR9"/>
<sequence>MVETPDLNELPEAEVRRRLAQLTRKTSLLQYLRSCHTLLSLPLAVRTPSRSTRGKIPAPQGKFCPARLLHWSDCASAQQRIFDDVCSFLHPSNEPPDEIFPTVEQLKGIAESLHTPLSSERDLESYERFAVENHVRRIIGELCKIPEARQKFHIGDGVMFESHSNALEDDPANNPFDLESTSSSQPRPDQFCIHRRDEKYTLLMTVEYKPPHKLTVENLRVGLQPQMDFWTGVVRKNKIPTDHAEKLRYNAEQIVGSVLTQEYHAMIFEGLELSYVTIGVALVLLRIPPEDPSTLLYFLCEPNMEITMESEQQTYREPRTAISRVLCLALMSCLSTPRDQAWRRSAMAQLQTWETSFSLVRSKIPDEELQQIPPGSEYTGSPKSASEGSFSEWIPSSPLPPTPARRTQPQRRATCAPFPSDQEIEPSDDSDSSQKSTHATRKRNHSQVASSPPGFPSGTRDTLHQSGESKQNNPGAQDHQYRYQQGLYCTQKCLLGLQHHGVLDAGCPNVSLHRQHKNDTQHPVSAEGLVRQLNDQLRQTLDHNCTPLSGCGEFGFGAPFKIISAQYGYTLLGKGTTSRLWSTVKKEADVYRILQKAQGSSVPVFLGTIDLAMGFCLHGAGTIQHMLLMAWGGIL</sequence>
<evidence type="ECO:0000313" key="3">
    <source>
        <dbReference type="Proteomes" id="UP001149074"/>
    </source>
</evidence>
<feature type="region of interest" description="Disordered" evidence="1">
    <location>
        <begin position="164"/>
        <end position="189"/>
    </location>
</feature>
<organism evidence="2 3">
    <name type="scientific">Penicillium argentinense</name>
    <dbReference type="NCBI Taxonomy" id="1131581"/>
    <lineage>
        <taxon>Eukaryota</taxon>
        <taxon>Fungi</taxon>
        <taxon>Dikarya</taxon>
        <taxon>Ascomycota</taxon>
        <taxon>Pezizomycotina</taxon>
        <taxon>Eurotiomycetes</taxon>
        <taxon>Eurotiomycetidae</taxon>
        <taxon>Eurotiales</taxon>
        <taxon>Aspergillaceae</taxon>
        <taxon>Penicillium</taxon>
    </lineage>
</organism>
<accession>A0A9W9KLR9</accession>
<reference evidence="2" key="1">
    <citation type="submission" date="2022-11" db="EMBL/GenBank/DDBJ databases">
        <authorList>
            <person name="Petersen C."/>
        </authorList>
    </citation>
    <scope>NUCLEOTIDE SEQUENCE</scope>
    <source>
        <strain evidence="2">IBT 30761</strain>
    </source>
</reference>
<gene>
    <name evidence="2" type="ORF">N7532_001415</name>
</gene>
<dbReference type="Proteomes" id="UP001149074">
    <property type="component" value="Unassembled WGS sequence"/>
</dbReference>
<feature type="compositionally biased region" description="Polar residues" evidence="1">
    <location>
        <begin position="378"/>
        <end position="389"/>
    </location>
</feature>
<evidence type="ECO:0000256" key="1">
    <source>
        <dbReference type="SAM" id="MobiDB-lite"/>
    </source>
</evidence>
<proteinExistence type="predicted"/>
<dbReference type="OrthoDB" id="2156052at2759"/>
<dbReference type="GeneID" id="81352888"/>
<feature type="compositionally biased region" description="Acidic residues" evidence="1">
    <location>
        <begin position="422"/>
        <end position="431"/>
    </location>
</feature>
<protein>
    <submittedName>
        <fullName evidence="2">Uncharacterized protein</fullName>
    </submittedName>
</protein>
<name>A0A9W9KLR9_9EURO</name>
<dbReference type="RefSeq" id="XP_056478950.1">
    <property type="nucleotide sequence ID" value="XM_056613909.1"/>
</dbReference>
<keyword evidence="3" id="KW-1185">Reference proteome</keyword>
<feature type="region of interest" description="Disordered" evidence="1">
    <location>
        <begin position="365"/>
        <end position="477"/>
    </location>
</feature>
<evidence type="ECO:0000313" key="2">
    <source>
        <dbReference type="EMBL" id="KAJ5110880.1"/>
    </source>
</evidence>
<comment type="caution">
    <text evidence="2">The sequence shown here is derived from an EMBL/GenBank/DDBJ whole genome shotgun (WGS) entry which is preliminary data.</text>
</comment>
<reference evidence="2" key="2">
    <citation type="journal article" date="2023" name="IMA Fungus">
        <title>Comparative genomic study of the Penicillium genus elucidates a diverse pangenome and 15 lateral gene transfer events.</title>
        <authorList>
            <person name="Petersen C."/>
            <person name="Sorensen T."/>
            <person name="Nielsen M.R."/>
            <person name="Sondergaard T.E."/>
            <person name="Sorensen J.L."/>
            <person name="Fitzpatrick D.A."/>
            <person name="Frisvad J.C."/>
            <person name="Nielsen K.L."/>
        </authorList>
    </citation>
    <scope>NUCLEOTIDE SEQUENCE</scope>
    <source>
        <strain evidence="2">IBT 30761</strain>
    </source>
</reference>